<evidence type="ECO:0000313" key="7">
    <source>
        <dbReference type="EMBL" id="BAL58703.1"/>
    </source>
</evidence>
<dbReference type="Pfam" id="PF00384">
    <property type="entry name" value="Molybdopterin"/>
    <property type="match status" value="1"/>
</dbReference>
<dbReference type="AlphaFoldDB" id="H5SRI6"/>
<dbReference type="EMBL" id="AP011801">
    <property type="protein sequence ID" value="BAL58703.1"/>
    <property type="molecule type" value="Genomic_DNA"/>
</dbReference>
<keyword evidence="2" id="KW-0479">Metal-binding</keyword>
<dbReference type="GO" id="GO:0046872">
    <property type="term" value="F:metal ion binding"/>
    <property type="evidence" value="ECO:0007669"/>
    <property type="project" value="UniProtKB-KW"/>
</dbReference>
<dbReference type="Gene3D" id="2.40.40.20">
    <property type="match status" value="1"/>
</dbReference>
<accession>H5SRI6</accession>
<evidence type="ECO:0000256" key="2">
    <source>
        <dbReference type="ARBA" id="ARBA00022723"/>
    </source>
</evidence>
<keyword evidence="1" id="KW-0004">4Fe-4S</keyword>
<feature type="domain" description="4Fe-4S Mo/W bis-MGD-type" evidence="6">
    <location>
        <begin position="1"/>
        <end position="57"/>
    </location>
</feature>
<keyword evidence="3" id="KW-0560">Oxidoreductase</keyword>
<proteinExistence type="predicted"/>
<dbReference type="GO" id="GO:0008863">
    <property type="term" value="F:formate dehydrogenase (NAD+) activity"/>
    <property type="evidence" value="ECO:0007669"/>
    <property type="project" value="InterPro"/>
</dbReference>
<dbReference type="GO" id="GO:0016020">
    <property type="term" value="C:membrane"/>
    <property type="evidence" value="ECO:0007669"/>
    <property type="project" value="TreeGrafter"/>
</dbReference>
<evidence type="ECO:0000259" key="6">
    <source>
        <dbReference type="PROSITE" id="PS51669"/>
    </source>
</evidence>
<reference evidence="7" key="2">
    <citation type="journal article" date="2012" name="PLoS ONE">
        <title>A Deeply Branching Thermophilic Bacterium with an Ancient Acetyl-CoA Pathway Dominates a Subsurface Ecosystem.</title>
        <authorList>
            <person name="Takami H."/>
            <person name="Noguchi H."/>
            <person name="Takaki Y."/>
            <person name="Uchiyama I."/>
            <person name="Toyoda A."/>
            <person name="Nishi S."/>
            <person name="Chee G.-J."/>
            <person name="Arai W."/>
            <person name="Nunoura T."/>
            <person name="Itoh T."/>
            <person name="Hattori M."/>
            <person name="Takai K."/>
        </authorList>
    </citation>
    <scope>NUCLEOTIDE SEQUENCE</scope>
</reference>
<gene>
    <name evidence="7" type="ORF">HGMM_OP2C251</name>
</gene>
<dbReference type="Pfam" id="PF04879">
    <property type="entry name" value="Molybdop_Fe4S4"/>
    <property type="match status" value="1"/>
</dbReference>
<dbReference type="InterPro" id="IPR009010">
    <property type="entry name" value="Asp_de-COase-like_dom_sf"/>
</dbReference>
<dbReference type="InterPro" id="IPR006963">
    <property type="entry name" value="Mopterin_OxRdtase_4Fe-4S_dom"/>
</dbReference>
<dbReference type="PROSITE" id="PS51669">
    <property type="entry name" value="4FE4S_MOW_BIS_MGD"/>
    <property type="match status" value="1"/>
</dbReference>
<dbReference type="InterPro" id="IPR027467">
    <property type="entry name" value="MopterinOxRdtase_cofactor_BS"/>
</dbReference>
<evidence type="ECO:0000256" key="5">
    <source>
        <dbReference type="ARBA" id="ARBA00023014"/>
    </source>
</evidence>
<dbReference type="PANTHER" id="PTHR43105">
    <property type="entry name" value="RESPIRATORY NITRATE REDUCTASE"/>
    <property type="match status" value="1"/>
</dbReference>
<evidence type="ECO:0000256" key="1">
    <source>
        <dbReference type="ARBA" id="ARBA00022485"/>
    </source>
</evidence>
<dbReference type="PANTHER" id="PTHR43105:SF14">
    <property type="entry name" value="FORMATE DEHYDROGENASE H"/>
    <property type="match status" value="1"/>
</dbReference>
<dbReference type="SMART" id="SM00926">
    <property type="entry name" value="Molybdop_Fe4S4"/>
    <property type="match status" value="1"/>
</dbReference>
<reference evidence="7" key="1">
    <citation type="journal article" date="2005" name="Environ. Microbiol.">
        <title>Genetic and functional properties of uncultivated thermophilic crenarchaeotes from a subsurface gold mine as revealed by analysis of genome fragments.</title>
        <authorList>
            <person name="Nunoura T."/>
            <person name="Hirayama H."/>
            <person name="Takami H."/>
            <person name="Oida H."/>
            <person name="Nishi S."/>
            <person name="Shimamura S."/>
            <person name="Suzuki Y."/>
            <person name="Inagaki F."/>
            <person name="Takai K."/>
            <person name="Nealson K.H."/>
            <person name="Horikoshi K."/>
        </authorList>
    </citation>
    <scope>NUCLEOTIDE SEQUENCE</scope>
</reference>
<dbReference type="InterPro" id="IPR006656">
    <property type="entry name" value="Mopterin_OxRdtase"/>
</dbReference>
<dbReference type="FunFam" id="2.20.25.90:FF:000006">
    <property type="entry name" value="Formate dehydrogenase alpha subunit"/>
    <property type="match status" value="1"/>
</dbReference>
<evidence type="ECO:0000256" key="3">
    <source>
        <dbReference type="ARBA" id="ARBA00023002"/>
    </source>
</evidence>
<keyword evidence="4" id="KW-0408">Iron</keyword>
<sequence>MRDVRTICPYCGVGCGIVLQVDKSRLVGLKPDADHPISKGALCPKGATAHEFVQHPDRLKSPLLRKNGALREVSWDEAYDYIVREIKRLQNTYGRDSVAVISSTRSTIEENYLAQKFARAVLGTNNVDQCQRICHSATVTGLSMVMGTGAMSNSISEFLAPGPKVLMVVGANPAGSHPIIWSVWMKPALRTGTKLIVIDPRKTEVVKEAERLGVPVLHLMIRPGSEVALFNAMAQHIIANNLHDTRFIEERCENFEQFQETVRRYTPESVEQITGVSAEKIRQAAELYAREKPASIAYGIGVTEHRTGVDNVLALANLAMITGNMGVKSGGLNALRGQNNVQGATDMVRPESLPGYQKWTDPETVAKFERAWGVKLPVPQGPSESFLFLYCSHMWDRALQGKLKGLYCIGEDVALSEGNAKKVERALRSLELLIVQDIFMTKTAELAHVVLPAASFAEKDGTFVNSERRVQRVRKAIEPMGQSKPDWVILCELSQRLGYTMSYRSPEEIFEEIRTLVPIYAGMTYKRLEEHNGLQWPCPSEDHPGTPTLHVGRFARGRGRLSAVEYRPPAEEPDKDYPFILTTGRSFMQYNAGTMSRRTKAGRAEPENYVQISKADADRLGIAEGDRVTVSTRRGALVVKAKIAEIAPGVIWMPMHYCESPTNLLTNDAIDPICGITEVKACAARVERV</sequence>
<dbReference type="GO" id="GO:0043546">
    <property type="term" value="F:molybdopterin cofactor binding"/>
    <property type="evidence" value="ECO:0007669"/>
    <property type="project" value="InterPro"/>
</dbReference>
<dbReference type="GO" id="GO:0015942">
    <property type="term" value="P:formate metabolic process"/>
    <property type="evidence" value="ECO:0007669"/>
    <property type="project" value="InterPro"/>
</dbReference>
<dbReference type="InterPro" id="IPR041924">
    <property type="entry name" value="Formate_Dh-H_N"/>
</dbReference>
<organism evidence="7">
    <name type="scientific">Acetithermum autotrophicum</name>
    <dbReference type="NCBI Taxonomy" id="1446466"/>
    <lineage>
        <taxon>Bacteria</taxon>
        <taxon>Candidatus Bipolaricaulota</taxon>
        <taxon>Candidatus Acetithermum</taxon>
    </lineage>
</organism>
<dbReference type="CDD" id="cd02753">
    <property type="entry name" value="MopB_Formate-Dh-H"/>
    <property type="match status" value="1"/>
</dbReference>
<dbReference type="Pfam" id="PF01568">
    <property type="entry name" value="Molydop_binding"/>
    <property type="match status" value="1"/>
</dbReference>
<protein>
    <submittedName>
        <fullName evidence="7">Formate dehydrogenase, alpha subunit</fullName>
    </submittedName>
</protein>
<dbReference type="GO" id="GO:0022904">
    <property type="term" value="P:respiratory electron transport chain"/>
    <property type="evidence" value="ECO:0007669"/>
    <property type="project" value="TreeGrafter"/>
</dbReference>
<dbReference type="NCBIfam" id="TIGR01591">
    <property type="entry name" value="Fdh-alpha"/>
    <property type="match status" value="1"/>
</dbReference>
<keyword evidence="5" id="KW-0411">Iron-sulfur</keyword>
<dbReference type="InterPro" id="IPR006478">
    <property type="entry name" value="Formate_DH_asu"/>
</dbReference>
<name>H5SRI6_ACEAU</name>
<dbReference type="GO" id="GO:0003954">
    <property type="term" value="F:NADH dehydrogenase activity"/>
    <property type="evidence" value="ECO:0007669"/>
    <property type="project" value="TreeGrafter"/>
</dbReference>
<dbReference type="InterPro" id="IPR050123">
    <property type="entry name" value="Prok_molybdopt-oxidoreductase"/>
</dbReference>
<dbReference type="SUPFAM" id="SSF53706">
    <property type="entry name" value="Formate dehydrogenase/DMSO reductase, domains 1-3"/>
    <property type="match status" value="1"/>
</dbReference>
<dbReference type="Gene3D" id="2.20.25.90">
    <property type="entry name" value="ADC-like domains"/>
    <property type="match status" value="1"/>
</dbReference>
<dbReference type="InterPro" id="IPR006657">
    <property type="entry name" value="MoPterin_dinucl-bd_dom"/>
</dbReference>
<dbReference type="Gene3D" id="3.40.228.10">
    <property type="entry name" value="Dimethylsulfoxide Reductase, domain 2"/>
    <property type="match status" value="1"/>
</dbReference>
<dbReference type="PROSITE" id="PS00551">
    <property type="entry name" value="MOLYBDOPTERIN_PROK_1"/>
    <property type="match status" value="1"/>
</dbReference>
<dbReference type="Gene3D" id="3.40.50.740">
    <property type="match status" value="1"/>
</dbReference>
<dbReference type="GO" id="GO:0051539">
    <property type="term" value="F:4 iron, 4 sulfur cluster binding"/>
    <property type="evidence" value="ECO:0007669"/>
    <property type="project" value="UniProtKB-KW"/>
</dbReference>
<evidence type="ECO:0000256" key="4">
    <source>
        <dbReference type="ARBA" id="ARBA00023004"/>
    </source>
</evidence>
<dbReference type="SUPFAM" id="SSF50692">
    <property type="entry name" value="ADC-like"/>
    <property type="match status" value="1"/>
</dbReference>